<dbReference type="Pfam" id="PF00717">
    <property type="entry name" value="Peptidase_S24"/>
    <property type="match status" value="1"/>
</dbReference>
<keyword evidence="2" id="KW-0238">DNA-binding</keyword>
<reference evidence="5 6" key="1">
    <citation type="submission" date="2016-11" db="EMBL/GenBank/DDBJ databases">
        <authorList>
            <person name="Jaros S."/>
            <person name="Januszkiewicz K."/>
            <person name="Wedrychowicz H."/>
        </authorList>
    </citation>
    <scope>NUCLEOTIDE SEQUENCE [LARGE SCALE GENOMIC DNA]</scope>
    <source>
        <strain evidence="5 6">ATCC 23634</strain>
    </source>
</reference>
<dbReference type="PROSITE" id="PS50943">
    <property type="entry name" value="HTH_CROC1"/>
    <property type="match status" value="1"/>
</dbReference>
<organism evidence="5 6">
    <name type="scientific">Devosia enhydra</name>
    <dbReference type="NCBI Taxonomy" id="665118"/>
    <lineage>
        <taxon>Bacteria</taxon>
        <taxon>Pseudomonadati</taxon>
        <taxon>Pseudomonadota</taxon>
        <taxon>Alphaproteobacteria</taxon>
        <taxon>Hyphomicrobiales</taxon>
        <taxon>Devosiaceae</taxon>
        <taxon>Devosia</taxon>
    </lineage>
</organism>
<dbReference type="STRING" id="665118.SAMN02983003_3133"/>
<dbReference type="InterPro" id="IPR015927">
    <property type="entry name" value="Peptidase_S24_S26A/B/C"/>
</dbReference>
<dbReference type="AlphaFoldDB" id="A0A1K2I0W3"/>
<dbReference type="InterPro" id="IPR039418">
    <property type="entry name" value="LexA-like"/>
</dbReference>
<dbReference type="GO" id="GO:0003677">
    <property type="term" value="F:DNA binding"/>
    <property type="evidence" value="ECO:0007669"/>
    <property type="project" value="UniProtKB-KW"/>
</dbReference>
<proteinExistence type="predicted"/>
<evidence type="ECO:0000313" key="6">
    <source>
        <dbReference type="Proteomes" id="UP000183447"/>
    </source>
</evidence>
<dbReference type="RefSeq" id="WP_072345193.1">
    <property type="nucleotide sequence ID" value="NZ_FPKU01000003.1"/>
</dbReference>
<dbReference type="InterPro" id="IPR010982">
    <property type="entry name" value="Lambda_DNA-bd_dom_sf"/>
</dbReference>
<dbReference type="PANTHER" id="PTHR40661:SF3">
    <property type="entry name" value="FELS-1 PROPHAGE TRANSCRIPTIONAL REGULATOR"/>
    <property type="match status" value="1"/>
</dbReference>
<keyword evidence="1" id="KW-0805">Transcription regulation</keyword>
<evidence type="ECO:0000313" key="5">
    <source>
        <dbReference type="EMBL" id="SFZ85961.1"/>
    </source>
</evidence>
<feature type="domain" description="HTH cro/C1-type" evidence="4">
    <location>
        <begin position="39"/>
        <end position="77"/>
    </location>
</feature>
<dbReference type="InterPro" id="IPR036286">
    <property type="entry name" value="LexA/Signal_pep-like_sf"/>
</dbReference>
<evidence type="ECO:0000256" key="1">
    <source>
        <dbReference type="ARBA" id="ARBA00023015"/>
    </source>
</evidence>
<dbReference type="CDD" id="cd06529">
    <property type="entry name" value="S24_LexA-like"/>
    <property type="match status" value="1"/>
</dbReference>
<dbReference type="Gene3D" id="2.10.109.10">
    <property type="entry name" value="Umud Fragment, subunit A"/>
    <property type="match status" value="1"/>
</dbReference>
<accession>A0A1K2I0W3</accession>
<gene>
    <name evidence="5" type="ORF">SAMN02983003_3133</name>
</gene>
<dbReference type="Proteomes" id="UP000183447">
    <property type="component" value="Unassembled WGS sequence"/>
</dbReference>
<dbReference type="SUPFAM" id="SSF47413">
    <property type="entry name" value="lambda repressor-like DNA-binding domains"/>
    <property type="match status" value="1"/>
</dbReference>
<keyword evidence="6" id="KW-1185">Reference proteome</keyword>
<name>A0A1K2I0W3_9HYPH</name>
<evidence type="ECO:0000259" key="4">
    <source>
        <dbReference type="PROSITE" id="PS50943"/>
    </source>
</evidence>
<dbReference type="PANTHER" id="PTHR40661">
    <property type="match status" value="1"/>
</dbReference>
<keyword evidence="3" id="KW-0804">Transcription</keyword>
<sequence length="237" mass="25475">MTTATGNPLPPSGPAHNAGFQQRFQDLVARVGGLAIAGELAGVTDETIGKWRDGKTKPTFFGLAGIAAAAGVTLDWLLTGAEHPRALAASDADVEAALPEFALLPRYSVSASAGSGLVAHEEVEIERIAFRRDWLRDMGLDPNQAGLLSAKGDSMHPTIPDGAMMLVDRRLDQPIVSGYIYVIVLDGEVLVKRVSRNVDATFDLISDNPIYPVQKVRQPDFDKLMIAGRVFWVGRTI</sequence>
<dbReference type="SUPFAM" id="SSF51306">
    <property type="entry name" value="LexA/Signal peptidase"/>
    <property type="match status" value="1"/>
</dbReference>
<protein>
    <submittedName>
        <fullName evidence="5">Phage repressor protein C, contains Cro/C1-type HTH and peptisase s24 domains</fullName>
    </submittedName>
</protein>
<evidence type="ECO:0000256" key="2">
    <source>
        <dbReference type="ARBA" id="ARBA00023125"/>
    </source>
</evidence>
<dbReference type="EMBL" id="FPKU01000003">
    <property type="protein sequence ID" value="SFZ85961.1"/>
    <property type="molecule type" value="Genomic_DNA"/>
</dbReference>
<dbReference type="InterPro" id="IPR001387">
    <property type="entry name" value="Cro/C1-type_HTH"/>
</dbReference>
<dbReference type="Gene3D" id="1.10.260.40">
    <property type="entry name" value="lambda repressor-like DNA-binding domains"/>
    <property type="match status" value="1"/>
</dbReference>
<evidence type="ECO:0000256" key="3">
    <source>
        <dbReference type="ARBA" id="ARBA00023163"/>
    </source>
</evidence>
<dbReference type="OrthoDB" id="528805at2"/>